<dbReference type="SMART" id="SM00065">
    <property type="entry name" value="GAF"/>
    <property type="match status" value="1"/>
</dbReference>
<gene>
    <name evidence="4" type="ORF">ABT317_24525</name>
</gene>
<dbReference type="SUPFAM" id="SSF81606">
    <property type="entry name" value="PP2C-like"/>
    <property type="match status" value="1"/>
</dbReference>
<evidence type="ECO:0000256" key="1">
    <source>
        <dbReference type="ARBA" id="ARBA00022801"/>
    </source>
</evidence>
<dbReference type="InterPro" id="IPR003018">
    <property type="entry name" value="GAF"/>
</dbReference>
<dbReference type="PANTHER" id="PTHR43156:SF2">
    <property type="entry name" value="STAGE II SPORULATION PROTEIN E"/>
    <property type="match status" value="1"/>
</dbReference>
<dbReference type="InterPro" id="IPR052016">
    <property type="entry name" value="Bact_Sigma-Reg"/>
</dbReference>
<dbReference type="RefSeq" id="WP_086729449.1">
    <property type="nucleotide sequence ID" value="NZ_MUBM01000314.1"/>
</dbReference>
<dbReference type="InterPro" id="IPR013767">
    <property type="entry name" value="PAS_fold"/>
</dbReference>
<dbReference type="InterPro" id="IPR001932">
    <property type="entry name" value="PPM-type_phosphatase-like_dom"/>
</dbReference>
<dbReference type="PANTHER" id="PTHR43156">
    <property type="entry name" value="STAGE II SPORULATION PROTEIN E-RELATED"/>
    <property type="match status" value="1"/>
</dbReference>
<feature type="region of interest" description="Disordered" evidence="2">
    <location>
        <begin position="584"/>
        <end position="632"/>
    </location>
</feature>
<proteinExistence type="predicted"/>
<name>A0ABV1W787_9ACTN</name>
<protein>
    <submittedName>
        <fullName evidence="4">SpoIIE family protein phosphatase</fullName>
    </submittedName>
</protein>
<reference evidence="4 5" key="1">
    <citation type="submission" date="2024-06" db="EMBL/GenBank/DDBJ databases">
        <title>The Natural Products Discovery Center: Release of the First 8490 Sequenced Strains for Exploring Actinobacteria Biosynthetic Diversity.</title>
        <authorList>
            <person name="Kalkreuter E."/>
            <person name="Kautsar S.A."/>
            <person name="Yang D."/>
            <person name="Bader C.D."/>
            <person name="Teijaro C.N."/>
            <person name="Fluegel L."/>
            <person name="Davis C.M."/>
            <person name="Simpson J.R."/>
            <person name="Lauterbach L."/>
            <person name="Steele A.D."/>
            <person name="Gui C."/>
            <person name="Meng S."/>
            <person name="Li G."/>
            <person name="Viehrig K."/>
            <person name="Ye F."/>
            <person name="Su P."/>
            <person name="Kiefer A.F."/>
            <person name="Nichols A."/>
            <person name="Cepeda A.J."/>
            <person name="Yan W."/>
            <person name="Fan B."/>
            <person name="Jiang Y."/>
            <person name="Adhikari A."/>
            <person name="Zheng C.-J."/>
            <person name="Schuster L."/>
            <person name="Cowan T.M."/>
            <person name="Smanski M.J."/>
            <person name="Chevrette M.G."/>
            <person name="De Carvalho L.P.S."/>
            <person name="Shen B."/>
        </authorList>
    </citation>
    <scope>NUCLEOTIDE SEQUENCE [LARGE SCALE GENOMIC DNA]</scope>
    <source>
        <strain evidence="4 5">NPDC000634</strain>
    </source>
</reference>
<feature type="domain" description="PAS" evidence="3">
    <location>
        <begin position="31"/>
        <end position="76"/>
    </location>
</feature>
<dbReference type="SMART" id="SM00331">
    <property type="entry name" value="PP2C_SIG"/>
    <property type="match status" value="1"/>
</dbReference>
<organism evidence="4 5">
    <name type="scientific">Streptomyces carpinensis</name>
    <dbReference type="NCBI Taxonomy" id="66369"/>
    <lineage>
        <taxon>Bacteria</taxon>
        <taxon>Bacillati</taxon>
        <taxon>Actinomycetota</taxon>
        <taxon>Actinomycetes</taxon>
        <taxon>Kitasatosporales</taxon>
        <taxon>Streptomycetaceae</taxon>
        <taxon>Streptomyces</taxon>
    </lineage>
</organism>
<dbReference type="InterPro" id="IPR035965">
    <property type="entry name" value="PAS-like_dom_sf"/>
</dbReference>
<evidence type="ECO:0000256" key="2">
    <source>
        <dbReference type="SAM" id="MobiDB-lite"/>
    </source>
</evidence>
<dbReference type="EMBL" id="JBEPCU010000477">
    <property type="protein sequence ID" value="MER6980049.1"/>
    <property type="molecule type" value="Genomic_DNA"/>
</dbReference>
<dbReference type="Pfam" id="PF01590">
    <property type="entry name" value="GAF"/>
    <property type="match status" value="1"/>
</dbReference>
<dbReference type="Pfam" id="PF00989">
    <property type="entry name" value="PAS"/>
    <property type="match status" value="1"/>
</dbReference>
<sequence>MPEGRLRPERRGEGATSAASAALEPGFPLAVLHGLGTGVLTLDSAGRITFVNAWAERLLGRSAAQMLGQDAHDLLHRGPDGSPVPREECAMRAPLLGDRAVEQGSEEFFLRADGTTVPIIWSTTPLLLEGRPAGLVVVFDDFSTHRAAEERAAAHTAALEALTARLNLLADVSSVLMSALKASGRMRRLLRVLVPGLGDWAAVALCSQRSGTLERVAVRCPAHPRRARRLEGSLPLLSADSRAAVERVMGADEPVLLTAEELRDPQSPLAATHARLFERLGGHSAVVVPLCARRNRYGLLTVGRAGNSPVPTDAEIRLLADIGRRVGLVLDSTRLYEEQRNVSETMQRQLLAPLPQVNHLRMAARYLPAQSAMEIGGDWYDAFLLAEGVMALVIGDVVGHDLKAAAHMAEVRNMLRALAWDHQKPPSLIMCRLDEAVTNTSDAPMATLVFARIEGPEGGPWRLNWVNAGHPPPLLVTRDGDTRFLTDGHGPLIGMSATLHLGLSWPDAYEDLPPESTLLLYTDGLVESRGRPIDLGMATLRHQASVLARRLTEGTVDDFCDALLERIRPSGDDAALLALRVPASGAGAPGDVSPPPPEQSPFTSPAAPDRAAPGSLQEDSPVEDPTRRAREE</sequence>
<keyword evidence="5" id="KW-1185">Reference proteome</keyword>
<dbReference type="SMART" id="SM00091">
    <property type="entry name" value="PAS"/>
    <property type="match status" value="1"/>
</dbReference>
<comment type="caution">
    <text evidence="4">The sequence shown here is derived from an EMBL/GenBank/DDBJ whole genome shotgun (WGS) entry which is preliminary data.</text>
</comment>
<dbReference type="InterPro" id="IPR029016">
    <property type="entry name" value="GAF-like_dom_sf"/>
</dbReference>
<dbReference type="PROSITE" id="PS50112">
    <property type="entry name" value="PAS"/>
    <property type="match status" value="1"/>
</dbReference>
<evidence type="ECO:0000313" key="5">
    <source>
        <dbReference type="Proteomes" id="UP001458415"/>
    </source>
</evidence>
<evidence type="ECO:0000313" key="4">
    <source>
        <dbReference type="EMBL" id="MER6980049.1"/>
    </source>
</evidence>
<dbReference type="Proteomes" id="UP001458415">
    <property type="component" value="Unassembled WGS sequence"/>
</dbReference>
<dbReference type="CDD" id="cd00130">
    <property type="entry name" value="PAS"/>
    <property type="match status" value="1"/>
</dbReference>
<keyword evidence="1" id="KW-0378">Hydrolase</keyword>
<dbReference type="Pfam" id="PF07228">
    <property type="entry name" value="SpoIIE"/>
    <property type="match status" value="1"/>
</dbReference>
<evidence type="ECO:0000259" key="3">
    <source>
        <dbReference type="PROSITE" id="PS50112"/>
    </source>
</evidence>
<dbReference type="Gene3D" id="3.30.450.40">
    <property type="match status" value="1"/>
</dbReference>
<dbReference type="InterPro" id="IPR036457">
    <property type="entry name" value="PPM-type-like_dom_sf"/>
</dbReference>
<dbReference type="InterPro" id="IPR000014">
    <property type="entry name" value="PAS"/>
</dbReference>
<dbReference type="Gene3D" id="3.30.450.20">
    <property type="entry name" value="PAS domain"/>
    <property type="match status" value="1"/>
</dbReference>
<accession>A0ABV1W787</accession>
<dbReference type="NCBIfam" id="TIGR00229">
    <property type="entry name" value="sensory_box"/>
    <property type="match status" value="1"/>
</dbReference>
<dbReference type="SUPFAM" id="SSF55785">
    <property type="entry name" value="PYP-like sensor domain (PAS domain)"/>
    <property type="match status" value="1"/>
</dbReference>
<dbReference type="SUPFAM" id="SSF55781">
    <property type="entry name" value="GAF domain-like"/>
    <property type="match status" value="1"/>
</dbReference>
<dbReference type="Gene3D" id="3.60.40.10">
    <property type="entry name" value="PPM-type phosphatase domain"/>
    <property type="match status" value="1"/>
</dbReference>